<sequence>MQLVGRGNVDKIEDFIPYEYKDSHMLIYKEVDINVAHRILDYNGECENVHGHAMKVQVWLSGEIMEKGGLLADFKDVKDIVEDLDHSIVLKRGDPLVDCIDTKKVLMDGEPTCENLSKLIYKRLDGLKEQNPSLNVEKVRVWENPRSYAEFYEDENAKYL</sequence>
<dbReference type="PANTHER" id="PTHR12589:SF7">
    <property type="entry name" value="6-PYRUVOYL TETRAHYDROBIOPTERIN SYNTHASE"/>
    <property type="match status" value="1"/>
</dbReference>
<dbReference type="AlphaFoldDB" id="A0A520KV10"/>
<comment type="cofactor">
    <cofactor evidence="1">
        <name>Zn(2+)</name>
        <dbReference type="ChEBI" id="CHEBI:29105"/>
    </cofactor>
</comment>
<dbReference type="Proteomes" id="UP000320766">
    <property type="component" value="Unassembled WGS sequence"/>
</dbReference>
<dbReference type="EMBL" id="RXIL01000137">
    <property type="protein sequence ID" value="RZN67460.1"/>
    <property type="molecule type" value="Genomic_DNA"/>
</dbReference>
<dbReference type="SUPFAM" id="SSF55620">
    <property type="entry name" value="Tetrahydrobiopterin biosynthesis enzymes-like"/>
    <property type="match status" value="1"/>
</dbReference>
<keyword evidence="4" id="KW-0456">Lyase</keyword>
<name>A0A520KV10_9EURY</name>
<evidence type="ECO:0000256" key="4">
    <source>
        <dbReference type="ARBA" id="ARBA00023239"/>
    </source>
</evidence>
<dbReference type="GO" id="GO:0016829">
    <property type="term" value="F:lyase activity"/>
    <property type="evidence" value="ECO:0007669"/>
    <property type="project" value="UniProtKB-KW"/>
</dbReference>
<organism evidence="5 6">
    <name type="scientific">Candidatus Methanolliviera hydrocarbonicum</name>
    <dbReference type="NCBI Taxonomy" id="2491085"/>
    <lineage>
        <taxon>Archaea</taxon>
        <taxon>Methanobacteriati</taxon>
        <taxon>Methanobacteriota</taxon>
        <taxon>Candidatus Methanoliparia</taxon>
        <taxon>Candidatus Methanoliparales</taxon>
        <taxon>Candidatus Methanollivieraceae</taxon>
        <taxon>Candidatus Methanolliviera</taxon>
    </lineage>
</organism>
<evidence type="ECO:0000313" key="5">
    <source>
        <dbReference type="EMBL" id="RZN67460.1"/>
    </source>
</evidence>
<gene>
    <name evidence="5" type="ORF">EF807_07650</name>
</gene>
<evidence type="ECO:0000256" key="3">
    <source>
        <dbReference type="ARBA" id="ARBA00022833"/>
    </source>
</evidence>
<comment type="caution">
    <text evidence="5">The sequence shown here is derived from an EMBL/GenBank/DDBJ whole genome shotgun (WGS) entry which is preliminary data.</text>
</comment>
<protein>
    <submittedName>
        <fullName evidence="5">6-carboxytetrahydropterin synthase</fullName>
    </submittedName>
</protein>
<dbReference type="InterPro" id="IPR038418">
    <property type="entry name" value="6-PTP_synth/QueD_sf"/>
</dbReference>
<evidence type="ECO:0000256" key="2">
    <source>
        <dbReference type="ARBA" id="ARBA00022723"/>
    </source>
</evidence>
<reference evidence="5 6" key="1">
    <citation type="journal article" date="2019" name="Nat. Microbiol.">
        <title>Wide diversity of methane and short-chain alkane metabolisms in uncultured archaea.</title>
        <authorList>
            <person name="Borrel G."/>
            <person name="Adam P.S."/>
            <person name="McKay L.J."/>
            <person name="Chen L.X."/>
            <person name="Sierra-Garcia I.N."/>
            <person name="Sieber C.M."/>
            <person name="Letourneur Q."/>
            <person name="Ghozlane A."/>
            <person name="Andersen G.L."/>
            <person name="Li W.J."/>
            <person name="Hallam S.J."/>
            <person name="Muyzer G."/>
            <person name="de Oliveira V.M."/>
            <person name="Inskeep W.P."/>
            <person name="Banfield J.F."/>
            <person name="Gribaldo S."/>
        </authorList>
    </citation>
    <scope>NUCLEOTIDE SEQUENCE [LARGE SCALE GENOMIC DNA]</scope>
    <source>
        <strain evidence="5">NM1b</strain>
    </source>
</reference>
<dbReference type="PANTHER" id="PTHR12589">
    <property type="entry name" value="PYRUVOYL TETRAHYDROBIOPTERIN SYNTHASE"/>
    <property type="match status" value="1"/>
</dbReference>
<proteinExistence type="predicted"/>
<accession>A0A520KV10</accession>
<dbReference type="GO" id="GO:0046872">
    <property type="term" value="F:metal ion binding"/>
    <property type="evidence" value="ECO:0007669"/>
    <property type="project" value="UniProtKB-KW"/>
</dbReference>
<dbReference type="Gene3D" id="3.30.479.10">
    <property type="entry name" value="6-pyruvoyl tetrahydropterin synthase/QueD"/>
    <property type="match status" value="1"/>
</dbReference>
<keyword evidence="3" id="KW-0862">Zinc</keyword>
<keyword evidence="2" id="KW-0479">Metal-binding</keyword>
<evidence type="ECO:0000313" key="6">
    <source>
        <dbReference type="Proteomes" id="UP000320766"/>
    </source>
</evidence>
<dbReference type="Pfam" id="PF01242">
    <property type="entry name" value="PTPS"/>
    <property type="match status" value="1"/>
</dbReference>
<evidence type="ECO:0000256" key="1">
    <source>
        <dbReference type="ARBA" id="ARBA00001947"/>
    </source>
</evidence>
<dbReference type="InterPro" id="IPR007115">
    <property type="entry name" value="6-PTP_synth/QueD"/>
</dbReference>